<accession>A0A087SXT0</accession>
<dbReference type="GO" id="GO:0003676">
    <property type="term" value="F:nucleic acid binding"/>
    <property type="evidence" value="ECO:0007669"/>
    <property type="project" value="InterPro"/>
</dbReference>
<dbReference type="AlphaFoldDB" id="A0A087SXT0"/>
<evidence type="ECO:0000256" key="2">
    <source>
        <dbReference type="SAM" id="MobiDB-lite"/>
    </source>
</evidence>
<keyword evidence="1" id="KW-0862">Zinc</keyword>
<feature type="region of interest" description="Disordered" evidence="2">
    <location>
        <begin position="275"/>
        <end position="306"/>
    </location>
</feature>
<dbReference type="PROSITE" id="PS50157">
    <property type="entry name" value="ZINC_FINGER_C2H2_2"/>
    <property type="match status" value="1"/>
</dbReference>
<evidence type="ECO:0000313" key="5">
    <source>
        <dbReference type="Proteomes" id="UP000054359"/>
    </source>
</evidence>
<evidence type="ECO:0000259" key="3">
    <source>
        <dbReference type="PROSITE" id="PS50157"/>
    </source>
</evidence>
<dbReference type="STRING" id="407821.A0A087SXT0"/>
<feature type="region of interest" description="Disordered" evidence="2">
    <location>
        <begin position="13"/>
        <end position="72"/>
    </location>
</feature>
<protein>
    <submittedName>
        <fullName evidence="4">Zinc finger protein 385A</fullName>
    </submittedName>
</protein>
<dbReference type="PROSITE" id="PS00028">
    <property type="entry name" value="ZINC_FINGER_C2H2_1"/>
    <property type="match status" value="2"/>
</dbReference>
<dbReference type="Pfam" id="PF12874">
    <property type="entry name" value="zf-met"/>
    <property type="match status" value="3"/>
</dbReference>
<dbReference type="EMBL" id="KK112443">
    <property type="protein sequence ID" value="KFM57669.1"/>
    <property type="molecule type" value="Genomic_DNA"/>
</dbReference>
<dbReference type="OMA" id="PENTEEC"/>
<dbReference type="InterPro" id="IPR036236">
    <property type="entry name" value="Znf_C2H2_sf"/>
</dbReference>
<dbReference type="InterPro" id="IPR013087">
    <property type="entry name" value="Znf_C2H2_type"/>
</dbReference>
<dbReference type="PANTHER" id="PTHR47487:SF8">
    <property type="entry name" value="OS08G0270900 PROTEIN"/>
    <property type="match status" value="1"/>
</dbReference>
<dbReference type="SMART" id="SM00451">
    <property type="entry name" value="ZnF_U1"/>
    <property type="match status" value="3"/>
</dbReference>
<feature type="compositionally biased region" description="Basic and acidic residues" evidence="2">
    <location>
        <begin position="286"/>
        <end position="298"/>
    </location>
</feature>
<dbReference type="PANTHER" id="PTHR47487">
    <property type="entry name" value="OS06G0651300 PROTEIN-RELATED"/>
    <property type="match status" value="1"/>
</dbReference>
<dbReference type="Proteomes" id="UP000054359">
    <property type="component" value="Unassembled WGS sequence"/>
</dbReference>
<reference evidence="4 5" key="1">
    <citation type="submission" date="2013-11" db="EMBL/GenBank/DDBJ databases">
        <title>Genome sequencing of Stegodyphus mimosarum.</title>
        <authorList>
            <person name="Bechsgaard J."/>
        </authorList>
    </citation>
    <scope>NUCLEOTIDE SEQUENCE [LARGE SCALE GENOMIC DNA]</scope>
</reference>
<name>A0A087SXT0_STEMI</name>
<feature type="compositionally biased region" description="Polar residues" evidence="2">
    <location>
        <begin position="389"/>
        <end position="419"/>
    </location>
</feature>
<keyword evidence="1" id="KW-0479">Metal-binding</keyword>
<feature type="region of interest" description="Disordered" evidence="2">
    <location>
        <begin position="358"/>
        <end position="421"/>
    </location>
</feature>
<feature type="non-terminal residue" evidence="4">
    <location>
        <position position="440"/>
    </location>
</feature>
<evidence type="ECO:0000313" key="4">
    <source>
        <dbReference type="EMBL" id="KFM57669.1"/>
    </source>
</evidence>
<dbReference type="SUPFAM" id="SSF57667">
    <property type="entry name" value="beta-beta-alpha zinc fingers"/>
    <property type="match status" value="3"/>
</dbReference>
<keyword evidence="1" id="KW-0863">Zinc-finger</keyword>
<proteinExistence type="predicted"/>
<feature type="region of interest" description="Disordered" evidence="2">
    <location>
        <begin position="112"/>
        <end position="133"/>
    </location>
</feature>
<organism evidence="4 5">
    <name type="scientific">Stegodyphus mimosarum</name>
    <name type="common">African social velvet spider</name>
    <dbReference type="NCBI Taxonomy" id="407821"/>
    <lineage>
        <taxon>Eukaryota</taxon>
        <taxon>Metazoa</taxon>
        <taxon>Ecdysozoa</taxon>
        <taxon>Arthropoda</taxon>
        <taxon>Chelicerata</taxon>
        <taxon>Arachnida</taxon>
        <taxon>Araneae</taxon>
        <taxon>Araneomorphae</taxon>
        <taxon>Entelegynae</taxon>
        <taxon>Eresoidea</taxon>
        <taxon>Eresidae</taxon>
        <taxon>Stegodyphus</taxon>
    </lineage>
</organism>
<evidence type="ECO:0000256" key="1">
    <source>
        <dbReference type="PROSITE-ProRule" id="PRU00042"/>
    </source>
</evidence>
<dbReference type="GO" id="GO:0008270">
    <property type="term" value="F:zinc ion binding"/>
    <property type="evidence" value="ECO:0007669"/>
    <property type="project" value="UniProtKB-KW"/>
</dbReference>
<feature type="domain" description="C2H2-type" evidence="3">
    <location>
        <begin position="197"/>
        <end position="226"/>
    </location>
</feature>
<dbReference type="InterPro" id="IPR003604">
    <property type="entry name" value="Matrin/U1-like-C_Znf_C2H2"/>
</dbReference>
<dbReference type="SMART" id="SM00355">
    <property type="entry name" value="ZnF_C2H2"/>
    <property type="match status" value="3"/>
</dbReference>
<keyword evidence="5" id="KW-1185">Reference proteome</keyword>
<gene>
    <name evidence="4" type="ORF">X975_15626</name>
</gene>
<sequence>MAMNNMNYGYPSASGFPASNFSPPYTSTPPSAPRTHRPRFAYSGPTSYPRPRSSASKPNPDSLADSMINNYGNSTDHLDASFSSENSTSYNNSFRSQNSSANYYSCNESFYRSPERPPAQHANTDNVGYLRDPTPQFTSNYNNCYDVNSGTNTGRFQKNPEFTQNFVPNPPAVGNKKTFVQRKFFKAKRKMTDKGTWKCELCSLDFTSHIPLEMHLRGAKHAKKLKAQNALQAIKTQVSEGQDINTEGKSFRCELCNVTANSSLQLQTHLEGTKHKSKVQQLQQPKEVKTAASDESKPEGAAAAPLPATTQVNGKTNEAYIRPLPSEFGEPQPAKLAKYSCDLCSVIVNSEIQLQQHLTSKKHQAKVEGKPLTKAKKNKRKQGDDPDAESSNLGENSAPSLEENSGPSESTTNQETSEATKIVMGVKTLAASFVQGETLH</sequence>
<dbReference type="Gene3D" id="3.30.160.60">
    <property type="entry name" value="Classic Zinc Finger"/>
    <property type="match status" value="3"/>
</dbReference>
<dbReference type="OrthoDB" id="434647at2759"/>